<dbReference type="AlphaFoldDB" id="A0A8H9TUK5"/>
<dbReference type="EMBL" id="DACSDU010000003">
    <property type="protein sequence ID" value="HAT1584727.1"/>
    <property type="molecule type" value="Genomic_DNA"/>
</dbReference>
<dbReference type="OrthoDB" id="6563680at2"/>
<proteinExistence type="predicted"/>
<keyword evidence="1" id="KW-0732">Signal</keyword>
<feature type="signal peptide" evidence="1">
    <location>
        <begin position="1"/>
        <end position="16"/>
    </location>
</feature>
<feature type="chain" id="PRO_5034809433" evidence="1">
    <location>
        <begin position="17"/>
        <end position="144"/>
    </location>
</feature>
<evidence type="ECO:0000256" key="1">
    <source>
        <dbReference type="SAM" id="SignalP"/>
    </source>
</evidence>
<reference evidence="2" key="1">
    <citation type="journal article" date="2018" name="Genome Biol.">
        <title>SKESA: strategic k-mer extension for scrupulous assemblies.</title>
        <authorList>
            <person name="Souvorov A."/>
            <person name="Agarwala R."/>
            <person name="Lipman D.J."/>
        </authorList>
    </citation>
    <scope>NUCLEOTIDE SEQUENCE</scope>
    <source>
        <strain evidence="2">YDC697-2</strain>
    </source>
</reference>
<dbReference type="Proteomes" id="UP000864563">
    <property type="component" value="Unassembled WGS sequence"/>
</dbReference>
<comment type="caution">
    <text evidence="2">The sequence shown here is derived from an EMBL/GenBank/DDBJ whole genome shotgun (WGS) entry which is preliminary data.</text>
</comment>
<protein>
    <submittedName>
        <fullName evidence="2">DUF3828 domain-containing protein</fullName>
    </submittedName>
</protein>
<name>A0A8H9TUK5_9ENTR</name>
<reference evidence="2" key="2">
    <citation type="submission" date="2020-11" db="EMBL/GenBank/DDBJ databases">
        <authorList>
            <consortium name="NCBI Pathogen Detection Project"/>
        </authorList>
    </citation>
    <scope>NUCLEOTIDE SEQUENCE</scope>
    <source>
        <strain evidence="2">YDC697-2</strain>
    </source>
</reference>
<dbReference type="KEGG" id="cfar:CI104_15710"/>
<accession>A0A8H9TUK5</accession>
<evidence type="ECO:0000313" key="2">
    <source>
        <dbReference type="EMBL" id="HAT1584727.1"/>
    </source>
</evidence>
<dbReference type="Gene3D" id="3.10.450.50">
    <property type="match status" value="1"/>
</dbReference>
<organism evidence="2">
    <name type="scientific">Citrobacter farmeri</name>
    <dbReference type="NCBI Taxonomy" id="67824"/>
    <lineage>
        <taxon>Bacteria</taxon>
        <taxon>Pseudomonadati</taxon>
        <taxon>Pseudomonadota</taxon>
        <taxon>Gammaproteobacteria</taxon>
        <taxon>Enterobacterales</taxon>
        <taxon>Enterobacteriaceae</taxon>
        <taxon>Citrobacter</taxon>
    </lineage>
</organism>
<gene>
    <name evidence="2" type="ORF">I8Y00_001034</name>
</gene>
<sequence length="144" mass="16698">MKKFAFLLFLSAAAMGAENMQIPMNRALEFNRWYIKQVNNDLYPIKRGGEIDQFVTAGTMKKLRHADDPRYADDEFYEADFFLKSQYIDDDWPDNVVVTSYDSDPVCVNVNITFGKKKPHTVIDCMVKENDIWKIQSVAARDNN</sequence>
<dbReference type="RefSeq" id="WP_042318330.1">
    <property type="nucleotide sequence ID" value="NZ_CABMNX010000001.1"/>
</dbReference>